<evidence type="ECO:0000313" key="11">
    <source>
        <dbReference type="EMBL" id="KAF2838039.1"/>
    </source>
</evidence>
<proteinExistence type="inferred from homology"/>
<feature type="domain" description="Telomeric single stranded DNA binding POT1/Cdc13" evidence="10">
    <location>
        <begin position="11"/>
        <end position="156"/>
    </location>
</feature>
<dbReference type="Pfam" id="PF16686">
    <property type="entry name" value="POT1PC"/>
    <property type="match status" value="1"/>
</dbReference>
<evidence type="ECO:0000256" key="1">
    <source>
        <dbReference type="ARBA" id="ARBA00004123"/>
    </source>
</evidence>
<dbReference type="InterPro" id="IPR028389">
    <property type="entry name" value="POT1"/>
</dbReference>
<comment type="caution">
    <text evidence="11">The sequence shown here is derived from an EMBL/GenBank/DDBJ whole genome shotgun (WGS) entry which is preliminary data.</text>
</comment>
<feature type="region of interest" description="Disordered" evidence="9">
    <location>
        <begin position="354"/>
        <end position="396"/>
    </location>
</feature>
<evidence type="ECO:0000256" key="9">
    <source>
        <dbReference type="SAM" id="MobiDB-lite"/>
    </source>
</evidence>
<dbReference type="AlphaFoldDB" id="A0A9P4S8V6"/>
<evidence type="ECO:0000256" key="6">
    <source>
        <dbReference type="ARBA" id="ARBA00022895"/>
    </source>
</evidence>
<comment type="subcellular location">
    <subcellularLocation>
        <location evidence="2">Chromosome</location>
        <location evidence="2">Telomere</location>
    </subcellularLocation>
    <subcellularLocation>
        <location evidence="1">Nucleus</location>
    </subcellularLocation>
</comment>
<keyword evidence="6" id="KW-0779">Telomere</keyword>
<feature type="compositionally biased region" description="Basic and acidic residues" evidence="9">
    <location>
        <begin position="373"/>
        <end position="384"/>
    </location>
</feature>
<dbReference type="GO" id="GO:0032210">
    <property type="term" value="P:regulation of telomere maintenance via telomerase"/>
    <property type="evidence" value="ECO:0007669"/>
    <property type="project" value="TreeGrafter"/>
</dbReference>
<reference evidence="11" key="1">
    <citation type="journal article" date="2020" name="Stud. Mycol.">
        <title>101 Dothideomycetes genomes: a test case for predicting lifestyles and emergence of pathogens.</title>
        <authorList>
            <person name="Haridas S."/>
            <person name="Albert R."/>
            <person name="Binder M."/>
            <person name="Bloem J."/>
            <person name="Labutti K."/>
            <person name="Salamov A."/>
            <person name="Andreopoulos B."/>
            <person name="Baker S."/>
            <person name="Barry K."/>
            <person name="Bills G."/>
            <person name="Bluhm B."/>
            <person name="Cannon C."/>
            <person name="Castanera R."/>
            <person name="Culley D."/>
            <person name="Daum C."/>
            <person name="Ezra D."/>
            <person name="Gonzalez J."/>
            <person name="Henrissat B."/>
            <person name="Kuo A."/>
            <person name="Liang C."/>
            <person name="Lipzen A."/>
            <person name="Lutzoni F."/>
            <person name="Magnuson J."/>
            <person name="Mondo S."/>
            <person name="Nolan M."/>
            <person name="Ohm R."/>
            <person name="Pangilinan J."/>
            <person name="Park H.-J."/>
            <person name="Ramirez L."/>
            <person name="Alfaro M."/>
            <person name="Sun H."/>
            <person name="Tritt A."/>
            <person name="Yoshinaga Y."/>
            <person name="Zwiers L.-H."/>
            <person name="Turgeon B."/>
            <person name="Goodwin S."/>
            <person name="Spatafora J."/>
            <person name="Crous P."/>
            <person name="Grigoriev I."/>
        </authorList>
    </citation>
    <scope>NUCLEOTIDE SEQUENCE</scope>
    <source>
        <strain evidence="11">CBS 101060</strain>
    </source>
</reference>
<organism evidence="11 12">
    <name type="scientific">Patellaria atrata CBS 101060</name>
    <dbReference type="NCBI Taxonomy" id="1346257"/>
    <lineage>
        <taxon>Eukaryota</taxon>
        <taxon>Fungi</taxon>
        <taxon>Dikarya</taxon>
        <taxon>Ascomycota</taxon>
        <taxon>Pezizomycotina</taxon>
        <taxon>Dothideomycetes</taxon>
        <taxon>Dothideomycetes incertae sedis</taxon>
        <taxon>Patellariales</taxon>
        <taxon>Patellariaceae</taxon>
        <taxon>Patellaria</taxon>
    </lineage>
</organism>
<gene>
    <name evidence="11" type="ORF">M501DRAFT_956178</name>
</gene>
<dbReference type="SUPFAM" id="SSF50249">
    <property type="entry name" value="Nucleic acid-binding proteins"/>
    <property type="match status" value="2"/>
</dbReference>
<dbReference type="GO" id="GO:0000783">
    <property type="term" value="C:nuclear telomere cap complex"/>
    <property type="evidence" value="ECO:0007669"/>
    <property type="project" value="TreeGrafter"/>
</dbReference>
<dbReference type="PANTHER" id="PTHR14513">
    <property type="entry name" value="PROTECTION OF TELOMERES 1"/>
    <property type="match status" value="1"/>
</dbReference>
<keyword evidence="5" id="KW-0158">Chromosome</keyword>
<evidence type="ECO:0000313" key="12">
    <source>
        <dbReference type="Proteomes" id="UP000799429"/>
    </source>
</evidence>
<dbReference type="PANTHER" id="PTHR14513:SF0">
    <property type="entry name" value="PROTECTION OF TELOMERES PROTEIN 1"/>
    <property type="match status" value="1"/>
</dbReference>
<dbReference type="InterPro" id="IPR011564">
    <property type="entry name" value="Telomer_end-bd_POT1/Cdc13"/>
</dbReference>
<dbReference type="Pfam" id="PF02765">
    <property type="entry name" value="POT1"/>
    <property type="match status" value="1"/>
</dbReference>
<feature type="compositionally biased region" description="Basic residues" evidence="9">
    <location>
        <begin position="361"/>
        <end position="372"/>
    </location>
</feature>
<evidence type="ECO:0000259" key="10">
    <source>
        <dbReference type="SMART" id="SM00976"/>
    </source>
</evidence>
<dbReference type="GO" id="GO:0098505">
    <property type="term" value="F:G-rich strand telomeric DNA binding"/>
    <property type="evidence" value="ECO:0007669"/>
    <property type="project" value="TreeGrafter"/>
</dbReference>
<dbReference type="OrthoDB" id="2186770at2759"/>
<dbReference type="InterPro" id="IPR032042">
    <property type="entry name" value="POT1PC"/>
</dbReference>
<accession>A0A9P4S8V6</accession>
<name>A0A9P4S8V6_9PEZI</name>
<keyword evidence="8" id="KW-0539">Nucleus</keyword>
<dbReference type="GO" id="GO:0016233">
    <property type="term" value="P:telomere capping"/>
    <property type="evidence" value="ECO:0007669"/>
    <property type="project" value="TreeGrafter"/>
</dbReference>
<dbReference type="Gene3D" id="2.40.50.140">
    <property type="entry name" value="Nucleic acid-binding proteins"/>
    <property type="match status" value="3"/>
</dbReference>
<evidence type="ECO:0000256" key="8">
    <source>
        <dbReference type="ARBA" id="ARBA00023242"/>
    </source>
</evidence>
<dbReference type="EMBL" id="MU006097">
    <property type="protein sequence ID" value="KAF2838039.1"/>
    <property type="molecule type" value="Genomic_DNA"/>
</dbReference>
<protein>
    <recommendedName>
        <fullName evidence="4">Protection of telomeres protein 1</fullName>
    </recommendedName>
</protein>
<keyword evidence="7" id="KW-0238">DNA-binding</keyword>
<evidence type="ECO:0000256" key="2">
    <source>
        <dbReference type="ARBA" id="ARBA00004574"/>
    </source>
</evidence>
<evidence type="ECO:0000256" key="7">
    <source>
        <dbReference type="ARBA" id="ARBA00023125"/>
    </source>
</evidence>
<evidence type="ECO:0000256" key="5">
    <source>
        <dbReference type="ARBA" id="ARBA00022454"/>
    </source>
</evidence>
<dbReference type="GO" id="GO:0010521">
    <property type="term" value="F:telomerase inhibitor activity"/>
    <property type="evidence" value="ECO:0007669"/>
    <property type="project" value="TreeGrafter"/>
</dbReference>
<sequence length="618" mass="71135">MSARGKLPDGYIDIEKAVELCGSSTAANITGVVTDTLEPKMSKGTDHMSTLKIQDMSSIQPNAKHSWLRVRIFNRYVEKLPRPSVGDVILLRNFKFTFWAGDPLAYSSNWSQWLVYAAAKIPSTGFQEPFALGRELPSTNKSSDARAANPAEAMYIIYLHENAPVVSNLPIPPRSIQAQSNPHVVSARDRFSLISDVEIDRFYDLVGEVVKTYPDRGTLDLYITDYTSNSLLYEYVTPEEEEELDSYGGNGDSWRHSTTNRPHKWEGPYGKLTLVVRLWQPHAEFADEKVRPGDFVFLRNVRIKLSNMGKLEGQLNQDKQYPNKIDIKRFNDQREERVQDVLTRKEKYFDHIKKLESKASKGPRKQRKKKAKKGIEQARNREESEQTANALNAPEPIDTVMVDSHRPNQHVECAHKDIRLTPLSNILNSLQLRGKLDDGTAVEFPFLNLRYRARVRVVDFYPSKLEDFALPLDDKSYNNQESDQSESEVWHNSSPHKRWEWAFYLLVEDAVRTSPKETPTRMKLLVNNDSAQYLLKLDATDLRQDKQRLKQLEEKLFILWGDLQERKSKGEDISPAHNNAFECCIREYGVPVQNPRAKDNFSARWTRMHGMFETTIRG</sequence>
<comment type="similarity">
    <text evidence="3">Belongs to the telombin family.</text>
</comment>
<evidence type="ECO:0000256" key="3">
    <source>
        <dbReference type="ARBA" id="ARBA00008442"/>
    </source>
</evidence>
<evidence type="ECO:0000256" key="4">
    <source>
        <dbReference type="ARBA" id="ARBA00015253"/>
    </source>
</evidence>
<dbReference type="FunFam" id="2.40.50.140:FF:000303">
    <property type="entry name" value="Protection of telomeres protein 1"/>
    <property type="match status" value="1"/>
</dbReference>
<dbReference type="Proteomes" id="UP000799429">
    <property type="component" value="Unassembled WGS sequence"/>
</dbReference>
<dbReference type="SMART" id="SM00976">
    <property type="entry name" value="Telo_bind"/>
    <property type="match status" value="1"/>
</dbReference>
<dbReference type="InterPro" id="IPR012340">
    <property type="entry name" value="NA-bd_OB-fold"/>
</dbReference>
<keyword evidence="12" id="KW-1185">Reference proteome</keyword>